<organism evidence="2 3">
    <name type="scientific">Microtetraspora malaysiensis</name>
    <dbReference type="NCBI Taxonomy" id="161358"/>
    <lineage>
        <taxon>Bacteria</taxon>
        <taxon>Bacillati</taxon>
        <taxon>Actinomycetota</taxon>
        <taxon>Actinomycetes</taxon>
        <taxon>Streptosporangiales</taxon>
        <taxon>Streptosporangiaceae</taxon>
        <taxon>Microtetraspora</taxon>
    </lineage>
</organism>
<reference evidence="2 3" key="1">
    <citation type="submission" date="2024-10" db="EMBL/GenBank/DDBJ databases">
        <title>The Natural Products Discovery Center: Release of the First 8490 Sequenced Strains for Exploring Actinobacteria Biosynthetic Diversity.</title>
        <authorList>
            <person name="Kalkreuter E."/>
            <person name="Kautsar S.A."/>
            <person name="Yang D."/>
            <person name="Bader C.D."/>
            <person name="Teijaro C.N."/>
            <person name="Fluegel L."/>
            <person name="Davis C.M."/>
            <person name="Simpson J.R."/>
            <person name="Lauterbach L."/>
            <person name="Steele A.D."/>
            <person name="Gui C."/>
            <person name="Meng S."/>
            <person name="Li G."/>
            <person name="Viehrig K."/>
            <person name="Ye F."/>
            <person name="Su P."/>
            <person name="Kiefer A.F."/>
            <person name="Nichols A."/>
            <person name="Cepeda A.J."/>
            <person name="Yan W."/>
            <person name="Fan B."/>
            <person name="Jiang Y."/>
            <person name="Adhikari A."/>
            <person name="Zheng C.-J."/>
            <person name="Schuster L."/>
            <person name="Cowan T.M."/>
            <person name="Smanski M.J."/>
            <person name="Chevrette M.G."/>
            <person name="De Carvalho L.P.S."/>
            <person name="Shen B."/>
        </authorList>
    </citation>
    <scope>NUCLEOTIDE SEQUENCE [LARGE SCALE GENOMIC DNA]</scope>
    <source>
        <strain evidence="2 3">NPDC002173</strain>
    </source>
</reference>
<sequence>MTEIVLFHSAQGLRPGVSAAADILRSAGHTVRTPDYYGGEIFDDIAGGLRKRDALGFAEIERRVREIGAGIREPVVFAGFSLGAYAAQLLAATHPAARGAVLLHGGVTADEVTSGPWPSTVPVQVHYMERDPWIDAAEIAELNRAVTAAGAHFEAHVYPGETHLFTDPDLPGYDPDAAALAWKRVIDFVKSL</sequence>
<dbReference type="PANTHER" id="PTHR46623:SF6">
    <property type="entry name" value="ALPHA_BETA-HYDROLASES SUPERFAMILY PROTEIN"/>
    <property type="match status" value="1"/>
</dbReference>
<keyword evidence="3" id="KW-1185">Reference proteome</keyword>
<name>A0ABW6SS79_9ACTN</name>
<proteinExistence type="predicted"/>
<dbReference type="EMBL" id="JBIASD010000012">
    <property type="protein sequence ID" value="MFF3667840.1"/>
    <property type="molecule type" value="Genomic_DNA"/>
</dbReference>
<gene>
    <name evidence="2" type="ORF">ACFYXI_19800</name>
</gene>
<keyword evidence="2" id="KW-0378">Hydrolase</keyword>
<accession>A0ABW6SS79</accession>
<dbReference type="Pfam" id="PF01738">
    <property type="entry name" value="DLH"/>
    <property type="match status" value="1"/>
</dbReference>
<comment type="caution">
    <text evidence="2">The sequence shown here is derived from an EMBL/GenBank/DDBJ whole genome shotgun (WGS) entry which is preliminary data.</text>
</comment>
<dbReference type="GO" id="GO:0016787">
    <property type="term" value="F:hydrolase activity"/>
    <property type="evidence" value="ECO:0007669"/>
    <property type="project" value="UniProtKB-KW"/>
</dbReference>
<dbReference type="InterPro" id="IPR029058">
    <property type="entry name" value="AB_hydrolase_fold"/>
</dbReference>
<dbReference type="InterPro" id="IPR002925">
    <property type="entry name" value="Dienelactn_hydro"/>
</dbReference>
<dbReference type="Gene3D" id="3.40.50.1820">
    <property type="entry name" value="alpha/beta hydrolase"/>
    <property type="match status" value="1"/>
</dbReference>
<dbReference type="Proteomes" id="UP001602013">
    <property type="component" value="Unassembled WGS sequence"/>
</dbReference>
<evidence type="ECO:0000313" key="2">
    <source>
        <dbReference type="EMBL" id="MFF3667840.1"/>
    </source>
</evidence>
<evidence type="ECO:0000259" key="1">
    <source>
        <dbReference type="Pfam" id="PF01738"/>
    </source>
</evidence>
<dbReference type="RefSeq" id="WP_387413051.1">
    <property type="nucleotide sequence ID" value="NZ_JBIASD010000012.1"/>
</dbReference>
<evidence type="ECO:0000313" key="3">
    <source>
        <dbReference type="Proteomes" id="UP001602013"/>
    </source>
</evidence>
<protein>
    <submittedName>
        <fullName evidence="2">Dienelactone hydrolase family protein</fullName>
        <ecNumber evidence="2">3.1.-.-</ecNumber>
    </submittedName>
</protein>
<dbReference type="PANTHER" id="PTHR46623">
    <property type="entry name" value="CARBOXYMETHYLENEBUTENOLIDASE-RELATED"/>
    <property type="match status" value="1"/>
</dbReference>
<dbReference type="SUPFAM" id="SSF53474">
    <property type="entry name" value="alpha/beta-Hydrolases"/>
    <property type="match status" value="1"/>
</dbReference>
<dbReference type="InterPro" id="IPR051049">
    <property type="entry name" value="Dienelactone_hydrolase-like"/>
</dbReference>
<dbReference type="EC" id="3.1.-.-" evidence="2"/>
<feature type="domain" description="Dienelactone hydrolase" evidence="1">
    <location>
        <begin position="4"/>
        <end position="191"/>
    </location>
</feature>